<reference evidence="1" key="1">
    <citation type="submission" date="2022-03" db="EMBL/GenBank/DDBJ databases">
        <authorList>
            <person name="Sayadi A."/>
        </authorList>
    </citation>
    <scope>NUCLEOTIDE SEQUENCE</scope>
</reference>
<sequence>MQHTLLAEPLLLSRFSGVLELRADAQCCWSLVPSPCCCWLWIPLSSRVYDW</sequence>
<protein>
    <submittedName>
        <fullName evidence="1">Uncharacterized protein</fullName>
    </submittedName>
</protein>
<evidence type="ECO:0000313" key="2">
    <source>
        <dbReference type="Proteomes" id="UP001152888"/>
    </source>
</evidence>
<organism evidence="1 2">
    <name type="scientific">Acanthoscelides obtectus</name>
    <name type="common">Bean weevil</name>
    <name type="synonym">Bruchus obtectus</name>
    <dbReference type="NCBI Taxonomy" id="200917"/>
    <lineage>
        <taxon>Eukaryota</taxon>
        <taxon>Metazoa</taxon>
        <taxon>Ecdysozoa</taxon>
        <taxon>Arthropoda</taxon>
        <taxon>Hexapoda</taxon>
        <taxon>Insecta</taxon>
        <taxon>Pterygota</taxon>
        <taxon>Neoptera</taxon>
        <taxon>Endopterygota</taxon>
        <taxon>Coleoptera</taxon>
        <taxon>Polyphaga</taxon>
        <taxon>Cucujiformia</taxon>
        <taxon>Chrysomeloidea</taxon>
        <taxon>Chrysomelidae</taxon>
        <taxon>Bruchinae</taxon>
        <taxon>Bruchini</taxon>
        <taxon>Acanthoscelides</taxon>
    </lineage>
</organism>
<keyword evidence="2" id="KW-1185">Reference proteome</keyword>
<evidence type="ECO:0000313" key="1">
    <source>
        <dbReference type="EMBL" id="CAH2016064.1"/>
    </source>
</evidence>
<dbReference type="AlphaFoldDB" id="A0A9P0MNN9"/>
<proteinExistence type="predicted"/>
<dbReference type="EMBL" id="CAKOFQ010008808">
    <property type="protein sequence ID" value="CAH2016064.1"/>
    <property type="molecule type" value="Genomic_DNA"/>
</dbReference>
<comment type="caution">
    <text evidence="1">The sequence shown here is derived from an EMBL/GenBank/DDBJ whole genome shotgun (WGS) entry which is preliminary data.</text>
</comment>
<name>A0A9P0MNN9_ACAOB</name>
<dbReference type="Proteomes" id="UP001152888">
    <property type="component" value="Unassembled WGS sequence"/>
</dbReference>
<accession>A0A9P0MNN9</accession>
<gene>
    <name evidence="1" type="ORF">ACAOBT_LOCUS35122</name>
</gene>